<dbReference type="EMBL" id="BQNB010015251">
    <property type="protein sequence ID" value="GJT37774.1"/>
    <property type="molecule type" value="Genomic_DNA"/>
</dbReference>
<accession>A0ABQ5DFK5</accession>
<reference evidence="2" key="2">
    <citation type="submission" date="2022-01" db="EMBL/GenBank/DDBJ databases">
        <authorList>
            <person name="Yamashiro T."/>
            <person name="Shiraishi A."/>
            <person name="Satake H."/>
            <person name="Nakayama K."/>
        </authorList>
    </citation>
    <scope>NUCLEOTIDE SEQUENCE</scope>
</reference>
<feature type="compositionally biased region" description="Basic and acidic residues" evidence="1">
    <location>
        <begin position="32"/>
        <end position="69"/>
    </location>
</feature>
<comment type="caution">
    <text evidence="2">The sequence shown here is derived from an EMBL/GenBank/DDBJ whole genome shotgun (WGS) entry which is preliminary data.</text>
</comment>
<name>A0ABQ5DFK5_9ASTR</name>
<evidence type="ECO:0000256" key="1">
    <source>
        <dbReference type="SAM" id="MobiDB-lite"/>
    </source>
</evidence>
<dbReference type="Proteomes" id="UP001151760">
    <property type="component" value="Unassembled WGS sequence"/>
</dbReference>
<gene>
    <name evidence="2" type="ORF">Tco_0937639</name>
</gene>
<sequence length="284" mass="32225">MIVLWKGIADGDSDKSNSDSSNNNNEGGSEEDSTRNEPSTQKDYEKESENETEKQKETSDKVGKEMKVGVNRKKLEINDAAFPMEIVDLGNDNEINDNVNKNEVNENALHKEKEVETEKEKHAETEKVVNEAAKSFKHMKDLTRSKRNSMTPPTLVRKNPVMESVMESEVTSKNNGEKVVKRAKKPSRFLVSLYMNKKIAIKIPTQPDKVMLKDSLFSMQGDPYEIVFETEKGVVTIRDNMQTLAPQLKLEANVIDSFAAILNYEEKMNNKGSSMKHFFIQESL</sequence>
<evidence type="ECO:0000313" key="3">
    <source>
        <dbReference type="Proteomes" id="UP001151760"/>
    </source>
</evidence>
<evidence type="ECO:0000313" key="2">
    <source>
        <dbReference type="EMBL" id="GJT37774.1"/>
    </source>
</evidence>
<keyword evidence="3" id="KW-1185">Reference proteome</keyword>
<protein>
    <submittedName>
        <fullName evidence="2">Uncharacterized protein</fullName>
    </submittedName>
</protein>
<feature type="region of interest" description="Disordered" evidence="1">
    <location>
        <begin position="1"/>
        <end position="69"/>
    </location>
</feature>
<feature type="compositionally biased region" description="Low complexity" evidence="1">
    <location>
        <begin position="18"/>
        <end position="27"/>
    </location>
</feature>
<reference evidence="2" key="1">
    <citation type="journal article" date="2022" name="Int. J. Mol. Sci.">
        <title>Draft Genome of Tanacetum Coccineum: Genomic Comparison of Closely Related Tanacetum-Family Plants.</title>
        <authorList>
            <person name="Yamashiro T."/>
            <person name="Shiraishi A."/>
            <person name="Nakayama K."/>
            <person name="Satake H."/>
        </authorList>
    </citation>
    <scope>NUCLEOTIDE SEQUENCE</scope>
</reference>
<organism evidence="2 3">
    <name type="scientific">Tanacetum coccineum</name>
    <dbReference type="NCBI Taxonomy" id="301880"/>
    <lineage>
        <taxon>Eukaryota</taxon>
        <taxon>Viridiplantae</taxon>
        <taxon>Streptophyta</taxon>
        <taxon>Embryophyta</taxon>
        <taxon>Tracheophyta</taxon>
        <taxon>Spermatophyta</taxon>
        <taxon>Magnoliopsida</taxon>
        <taxon>eudicotyledons</taxon>
        <taxon>Gunneridae</taxon>
        <taxon>Pentapetalae</taxon>
        <taxon>asterids</taxon>
        <taxon>campanulids</taxon>
        <taxon>Asterales</taxon>
        <taxon>Asteraceae</taxon>
        <taxon>Asteroideae</taxon>
        <taxon>Anthemideae</taxon>
        <taxon>Anthemidinae</taxon>
        <taxon>Tanacetum</taxon>
    </lineage>
</organism>
<proteinExistence type="predicted"/>